<dbReference type="Pfam" id="PF09339">
    <property type="entry name" value="HTH_IclR"/>
    <property type="match status" value="1"/>
</dbReference>
<keyword evidence="1" id="KW-0805">Transcription regulation</keyword>
<dbReference type="Proteomes" id="UP000282957">
    <property type="component" value="Unassembled WGS sequence"/>
</dbReference>
<proteinExistence type="predicted"/>
<dbReference type="GO" id="GO:0003700">
    <property type="term" value="F:DNA-binding transcription factor activity"/>
    <property type="evidence" value="ECO:0007669"/>
    <property type="project" value="TreeGrafter"/>
</dbReference>
<gene>
    <name evidence="6" type="ORF">EOD42_00360</name>
</gene>
<evidence type="ECO:0000313" key="6">
    <source>
        <dbReference type="EMBL" id="RVT98603.1"/>
    </source>
</evidence>
<dbReference type="InterPro" id="IPR036388">
    <property type="entry name" value="WH-like_DNA-bd_sf"/>
</dbReference>
<organism evidence="6 7">
    <name type="scientific">Rhodovarius crocodyli</name>
    <dbReference type="NCBI Taxonomy" id="1979269"/>
    <lineage>
        <taxon>Bacteria</taxon>
        <taxon>Pseudomonadati</taxon>
        <taxon>Pseudomonadota</taxon>
        <taxon>Alphaproteobacteria</taxon>
        <taxon>Acetobacterales</taxon>
        <taxon>Roseomonadaceae</taxon>
        <taxon>Rhodovarius</taxon>
    </lineage>
</organism>
<keyword evidence="2" id="KW-0238">DNA-binding</keyword>
<accession>A0A437MLV9</accession>
<evidence type="ECO:0000259" key="5">
    <source>
        <dbReference type="PROSITE" id="PS51078"/>
    </source>
</evidence>
<dbReference type="PANTHER" id="PTHR30136:SF34">
    <property type="entry name" value="TRANSCRIPTIONAL REGULATOR"/>
    <property type="match status" value="1"/>
</dbReference>
<dbReference type="InterPro" id="IPR050707">
    <property type="entry name" value="HTH_MetabolicPath_Reg"/>
</dbReference>
<dbReference type="SUPFAM" id="SSF55781">
    <property type="entry name" value="GAF domain-like"/>
    <property type="match status" value="1"/>
</dbReference>
<evidence type="ECO:0000313" key="7">
    <source>
        <dbReference type="Proteomes" id="UP000282957"/>
    </source>
</evidence>
<feature type="domain" description="IclR-ED" evidence="5">
    <location>
        <begin position="98"/>
        <end position="268"/>
    </location>
</feature>
<dbReference type="PROSITE" id="PS51077">
    <property type="entry name" value="HTH_ICLR"/>
    <property type="match status" value="1"/>
</dbReference>
<dbReference type="InterPro" id="IPR036390">
    <property type="entry name" value="WH_DNA-bd_sf"/>
</dbReference>
<keyword evidence="7" id="KW-1185">Reference proteome</keyword>
<dbReference type="GO" id="GO:0003677">
    <property type="term" value="F:DNA binding"/>
    <property type="evidence" value="ECO:0007669"/>
    <property type="project" value="UniProtKB-KW"/>
</dbReference>
<dbReference type="GO" id="GO:0045892">
    <property type="term" value="P:negative regulation of DNA-templated transcription"/>
    <property type="evidence" value="ECO:0007669"/>
    <property type="project" value="TreeGrafter"/>
</dbReference>
<reference evidence="6 7" key="1">
    <citation type="submission" date="2019-01" db="EMBL/GenBank/DDBJ databases">
        <authorList>
            <person name="Chen W.-M."/>
        </authorList>
    </citation>
    <scope>NUCLEOTIDE SEQUENCE [LARGE SCALE GENOMIC DNA]</scope>
    <source>
        <strain evidence="6 7">CCP-6</strain>
    </source>
</reference>
<dbReference type="SMART" id="SM00346">
    <property type="entry name" value="HTH_ICLR"/>
    <property type="match status" value="1"/>
</dbReference>
<dbReference type="Pfam" id="PF01614">
    <property type="entry name" value="IclR_C"/>
    <property type="match status" value="1"/>
</dbReference>
<dbReference type="Gene3D" id="1.10.10.10">
    <property type="entry name" value="Winged helix-like DNA-binding domain superfamily/Winged helix DNA-binding domain"/>
    <property type="match status" value="1"/>
</dbReference>
<evidence type="ECO:0000256" key="2">
    <source>
        <dbReference type="ARBA" id="ARBA00023125"/>
    </source>
</evidence>
<name>A0A437MLV9_9PROT</name>
<sequence>MRRGWRALPDVIAARAAPGYPRWDVRSVVTPVKEESLAALGRGLTVLGAFSAERPVISVAEAAELLELPRSTARRTLGTLAALGFLEPAGRGWRPTARALRLAAPYLPADPVPTLLQPACDRLLAETGAACLAGTLDGAEVLVIARALPPQWLARHEAAARLPAAASAVGRMLLAGLPEPALDHIPEPRRPGLLTAIAEARREGFALVDQEMELGFRSLAVPLRRFDGRVVAALGLTLRIEAASIATLLTTLRPLLEAEAARLADRLL</sequence>
<evidence type="ECO:0000256" key="1">
    <source>
        <dbReference type="ARBA" id="ARBA00023015"/>
    </source>
</evidence>
<keyword evidence="3" id="KW-0804">Transcription</keyword>
<evidence type="ECO:0000256" key="3">
    <source>
        <dbReference type="ARBA" id="ARBA00023163"/>
    </source>
</evidence>
<evidence type="ECO:0000259" key="4">
    <source>
        <dbReference type="PROSITE" id="PS51077"/>
    </source>
</evidence>
<comment type="caution">
    <text evidence="6">The sequence shown here is derived from an EMBL/GenBank/DDBJ whole genome shotgun (WGS) entry which is preliminary data.</text>
</comment>
<dbReference type="AlphaFoldDB" id="A0A437MLV9"/>
<feature type="domain" description="HTH iclR-type" evidence="4">
    <location>
        <begin position="37"/>
        <end position="104"/>
    </location>
</feature>
<dbReference type="PROSITE" id="PS51078">
    <property type="entry name" value="ICLR_ED"/>
    <property type="match status" value="1"/>
</dbReference>
<dbReference type="OrthoDB" id="9807558at2"/>
<dbReference type="PANTHER" id="PTHR30136">
    <property type="entry name" value="HELIX-TURN-HELIX TRANSCRIPTIONAL REGULATOR, ICLR FAMILY"/>
    <property type="match status" value="1"/>
</dbReference>
<protein>
    <submittedName>
        <fullName evidence="6">IclR family transcriptional regulator</fullName>
    </submittedName>
</protein>
<dbReference type="SUPFAM" id="SSF46785">
    <property type="entry name" value="Winged helix' DNA-binding domain"/>
    <property type="match status" value="1"/>
</dbReference>
<dbReference type="InterPro" id="IPR005471">
    <property type="entry name" value="Tscrpt_reg_IclR_N"/>
</dbReference>
<dbReference type="Gene3D" id="3.30.450.40">
    <property type="match status" value="1"/>
</dbReference>
<dbReference type="InterPro" id="IPR014757">
    <property type="entry name" value="Tscrpt_reg_IclR_C"/>
</dbReference>
<dbReference type="EMBL" id="SACL01000001">
    <property type="protein sequence ID" value="RVT98603.1"/>
    <property type="molecule type" value="Genomic_DNA"/>
</dbReference>
<dbReference type="InterPro" id="IPR029016">
    <property type="entry name" value="GAF-like_dom_sf"/>
</dbReference>